<evidence type="ECO:0000259" key="9">
    <source>
        <dbReference type="PROSITE" id="PS50067"/>
    </source>
</evidence>
<feature type="compositionally biased region" description="Basic and acidic residues" evidence="8">
    <location>
        <begin position="445"/>
        <end position="457"/>
    </location>
</feature>
<evidence type="ECO:0000256" key="4">
    <source>
        <dbReference type="ARBA" id="ARBA00022741"/>
    </source>
</evidence>
<comment type="similarity">
    <text evidence="2">Belongs to the perilipin family.</text>
</comment>
<dbReference type="InterPro" id="IPR004279">
    <property type="entry name" value="Perilipin"/>
</dbReference>
<dbReference type="InterPro" id="IPR019821">
    <property type="entry name" value="Kinesin_motor_CS"/>
</dbReference>
<dbReference type="RefSeq" id="XP_008564049.1">
    <property type="nucleotide sequence ID" value="XM_008565827.1"/>
</dbReference>
<dbReference type="PANTHER" id="PTHR47138">
    <property type="entry name" value="PERILIPIN-1"/>
    <property type="match status" value="1"/>
</dbReference>
<evidence type="ECO:0000256" key="7">
    <source>
        <dbReference type="RuleBase" id="RU000394"/>
    </source>
</evidence>
<dbReference type="SMART" id="SM00129">
    <property type="entry name" value="KISc"/>
    <property type="match status" value="1"/>
</dbReference>
<gene>
    <name evidence="11" type="primary">PLIN1</name>
</gene>
<name>A0ABM0Q6Q8_GALVR</name>
<evidence type="ECO:0000313" key="11">
    <source>
        <dbReference type="RefSeq" id="XP_008564049.1"/>
    </source>
</evidence>
<dbReference type="InterPro" id="IPR027417">
    <property type="entry name" value="P-loop_NTPase"/>
</dbReference>
<evidence type="ECO:0000256" key="8">
    <source>
        <dbReference type="SAM" id="MobiDB-lite"/>
    </source>
</evidence>
<comment type="subcellular location">
    <subcellularLocation>
        <location evidence="1">Lipid droplet</location>
    </subcellularLocation>
</comment>
<feature type="compositionally biased region" description="Basic and acidic residues" evidence="8">
    <location>
        <begin position="413"/>
        <end position="434"/>
    </location>
</feature>
<feature type="region of interest" description="Disordered" evidence="8">
    <location>
        <begin position="196"/>
        <end position="217"/>
    </location>
</feature>
<feature type="compositionally biased region" description="Acidic residues" evidence="8">
    <location>
        <begin position="298"/>
        <end position="312"/>
    </location>
</feature>
<keyword evidence="5 6" id="KW-0067">ATP-binding</keyword>
<dbReference type="CDD" id="cd01372">
    <property type="entry name" value="KISc_KIF4"/>
    <property type="match status" value="1"/>
</dbReference>
<keyword evidence="4 6" id="KW-0547">Nucleotide-binding</keyword>
<dbReference type="PANTHER" id="PTHR47138:SF1">
    <property type="entry name" value="PERILIPIN-1"/>
    <property type="match status" value="1"/>
</dbReference>
<dbReference type="PRINTS" id="PR00380">
    <property type="entry name" value="KINESINHEAVY"/>
</dbReference>
<evidence type="ECO:0000256" key="3">
    <source>
        <dbReference type="ARBA" id="ARBA00022677"/>
    </source>
</evidence>
<dbReference type="Pfam" id="PF03036">
    <property type="entry name" value="Perilipin"/>
    <property type="match status" value="1"/>
</dbReference>
<dbReference type="InterPro" id="IPR036961">
    <property type="entry name" value="Kinesin_motor_dom_sf"/>
</dbReference>
<evidence type="ECO:0000256" key="2">
    <source>
        <dbReference type="ARBA" id="ARBA00006311"/>
    </source>
</evidence>
<protein>
    <recommendedName>
        <fullName evidence="7">Kinesin-like protein</fullName>
    </recommendedName>
</protein>
<feature type="region of interest" description="Disordered" evidence="8">
    <location>
        <begin position="944"/>
        <end position="979"/>
    </location>
</feature>
<evidence type="ECO:0000256" key="5">
    <source>
        <dbReference type="ARBA" id="ARBA00022840"/>
    </source>
</evidence>
<evidence type="ECO:0000313" key="10">
    <source>
        <dbReference type="Proteomes" id="UP000694923"/>
    </source>
</evidence>
<dbReference type="PROSITE" id="PS00411">
    <property type="entry name" value="KINESIN_MOTOR_1"/>
    <property type="match status" value="1"/>
</dbReference>
<feature type="domain" description="Kinesin motor" evidence="9">
    <location>
        <begin position="557"/>
        <end position="891"/>
    </location>
</feature>
<keyword evidence="10" id="KW-1185">Reference proteome</keyword>
<keyword evidence="6 7" id="KW-0505">Motor protein</keyword>
<keyword evidence="7" id="KW-0493">Microtubule</keyword>
<reference evidence="11" key="1">
    <citation type="submission" date="2025-08" db="UniProtKB">
        <authorList>
            <consortium name="RefSeq"/>
        </authorList>
    </citation>
    <scope>IDENTIFICATION</scope>
</reference>
<dbReference type="PROSITE" id="PS50067">
    <property type="entry name" value="KINESIN_MOTOR_2"/>
    <property type="match status" value="1"/>
</dbReference>
<dbReference type="Pfam" id="PF00225">
    <property type="entry name" value="Kinesin"/>
    <property type="match status" value="1"/>
</dbReference>
<sequence length="979" mass="105885">MAVNGSPTLPDGDFPEQENVLQRVLQLPVVSGTCECFQKTYTSTKEAHPLVASVCNAYEKGVQSASSLAAWSMEPVVRRLSTQFTAANELACRGLDHLEEKIPALQYPPEKIASELKDTISTRLRSARNSISVPISSTSDKVLGTALAGCELAWGVAKDTVEYAANTRAGRLASGGADLALGSIEKVVELLLPPARDESAPVPGRHQAQKPPKGKPTLVSRVGALANTLSRQTMQTTTWVLKEGHALAMWIPGVAPLSSLAQWGTSVAVQVVSQQLGKVQVPWLHSFTATQENHDDQTDTEEEETEEEEELETKENKFSEVAALPGPQGLLGNVAHTLQKALQSTVLAMTWAPTTMLSTAGRMLHLMPARAVSSTKGRAMSISDALKGVTDNVVDTVVQYVPLPRLSLMEPESEFRDIDNPPAEAERRGAERRGSGAPPAGPEAAEERAPRHRELGPHLESLLQTFRELLSRARRLRPGIPYPGRRMVPVEVSGRLRGTELCQGLQTLAPGHLQDEPCHWRTGVDGKGLSLSLQGLEQPSFNMGLEAQRLPGAEEAPVRVALRVRPLLPKELLHGHQSCLQVEPGEGRVTLGHNRHFGFHVVLAEDTGQEAVYQACVQPLLEAFFEGFNATVFAYGQTGSGKTYTMGEASVASLHEDEQGIIPRAMAEAFKLIDENDLLDCLVHVSYLEVYKEEFRDLLEVGTASRDIQLREDDRGNVVLCGVKEVDVEGLDEVLSLLEMGNAARHTGATHLNRLSSRSHTVFTVTLEQRGRAPSRLPRPAVGQLLVSKFHFVDLAGSERVLKTGSTGERLKESIQINSSLLALGNVISALGDPQRRGSHIPYRDSKITRILKDSLGGNAKTVMIACVSPSSADFDETLNTPNYASRAQNIRNRATVSWRPEAERAPEEATAGALLRELQAEPGLPGAAARKVREWLCAVESERSALSSASEPDSGIESASSEDHVAQGPGGRKVPCGE</sequence>
<dbReference type="Gene3D" id="3.40.850.10">
    <property type="entry name" value="Kinesin motor domain"/>
    <property type="match status" value="1"/>
</dbReference>
<dbReference type="GeneID" id="103584976"/>
<dbReference type="SUPFAM" id="SSF52540">
    <property type="entry name" value="P-loop containing nucleoside triphosphate hydrolases"/>
    <property type="match status" value="1"/>
</dbReference>
<dbReference type="InterPro" id="IPR042998">
    <property type="entry name" value="PLIN1"/>
</dbReference>
<evidence type="ECO:0000256" key="6">
    <source>
        <dbReference type="PROSITE-ProRule" id="PRU00283"/>
    </source>
</evidence>
<organism evidence="10 11">
    <name type="scientific">Galeopterus variegatus</name>
    <name type="common">Malayan flying lemur</name>
    <name type="synonym">Cynocephalus variegatus</name>
    <dbReference type="NCBI Taxonomy" id="482537"/>
    <lineage>
        <taxon>Eukaryota</taxon>
        <taxon>Metazoa</taxon>
        <taxon>Chordata</taxon>
        <taxon>Craniata</taxon>
        <taxon>Vertebrata</taxon>
        <taxon>Euteleostomi</taxon>
        <taxon>Mammalia</taxon>
        <taxon>Eutheria</taxon>
        <taxon>Euarchontoglires</taxon>
        <taxon>Dermoptera</taxon>
        <taxon>Cynocephalidae</taxon>
        <taxon>Galeopterus</taxon>
    </lineage>
</organism>
<dbReference type="Proteomes" id="UP000694923">
    <property type="component" value="Unplaced"/>
</dbReference>
<feature type="binding site" evidence="6">
    <location>
        <begin position="636"/>
        <end position="643"/>
    </location>
    <ligand>
        <name>ATP</name>
        <dbReference type="ChEBI" id="CHEBI:30616"/>
    </ligand>
</feature>
<accession>A0ABM0Q6Q8</accession>
<feature type="region of interest" description="Disordered" evidence="8">
    <location>
        <begin position="412"/>
        <end position="457"/>
    </location>
</feature>
<feature type="region of interest" description="Disordered" evidence="8">
    <location>
        <begin position="288"/>
        <end position="315"/>
    </location>
</feature>
<keyword evidence="3" id="KW-0551">Lipid droplet</keyword>
<evidence type="ECO:0000256" key="1">
    <source>
        <dbReference type="ARBA" id="ARBA00004502"/>
    </source>
</evidence>
<proteinExistence type="inferred from homology"/>
<comment type="similarity">
    <text evidence="6 7">Belongs to the TRAFAC class myosin-kinesin ATPase superfamily. Kinesin family.</text>
</comment>
<dbReference type="InterPro" id="IPR001752">
    <property type="entry name" value="Kinesin_motor_dom"/>
</dbReference>